<accession>A0ABS9XXA5</accession>
<evidence type="ECO:0000256" key="1">
    <source>
        <dbReference type="SAM" id="MobiDB-lite"/>
    </source>
</evidence>
<feature type="transmembrane region" description="Helical" evidence="2">
    <location>
        <begin position="96"/>
        <end position="117"/>
    </location>
</feature>
<keyword evidence="2" id="KW-0472">Membrane</keyword>
<comment type="caution">
    <text evidence="3">The sequence shown here is derived from an EMBL/GenBank/DDBJ whole genome shotgun (WGS) entry which is preliminary data.</text>
</comment>
<feature type="region of interest" description="Disordered" evidence="1">
    <location>
        <begin position="66"/>
        <end position="89"/>
    </location>
</feature>
<gene>
    <name evidence="3" type="ORF">MQP27_00475</name>
</gene>
<feature type="compositionally biased region" description="Basic residues" evidence="1">
    <location>
        <begin position="72"/>
        <end position="89"/>
    </location>
</feature>
<dbReference type="EMBL" id="JALDAY010000001">
    <property type="protein sequence ID" value="MCI3269592.1"/>
    <property type="molecule type" value="Genomic_DNA"/>
</dbReference>
<evidence type="ECO:0000256" key="2">
    <source>
        <dbReference type="SAM" id="Phobius"/>
    </source>
</evidence>
<evidence type="ECO:0000313" key="3">
    <source>
        <dbReference type="EMBL" id="MCI3269592.1"/>
    </source>
</evidence>
<sequence length="256" mass="26546">MTAGHETHGEYDGPDALMAAITGEPLPDGAGAELRAEHRAAEADVALLREQLGMIGDALAEEQALEATAPVRRPRARRPRRTAPRAPRNRRAVRRFALAGLAVAAVGGVFSGMIWLVGQAGGGADDAGASSAEAGGKAADSAAGSPFSSPGYLACTRLVAEGDVTAVQRVAGEAGQERITLHVTRSYTPERTKPQLTLTVDEEALSAPLRKGDHVLVAVPRHASTPDYVLTGEKAIARERAALARALPEASAVPCE</sequence>
<proteinExistence type="predicted"/>
<reference evidence="3" key="1">
    <citation type="submission" date="2022-03" db="EMBL/GenBank/DDBJ databases">
        <title>Streptomyces 7R015 and 7R016 isolated from Barleria lupulina in Thailand.</title>
        <authorList>
            <person name="Kanchanasin P."/>
            <person name="Phongsopitanun W."/>
            <person name="Tanasupawat S."/>
        </authorList>
    </citation>
    <scope>NUCLEOTIDE SEQUENCE</scope>
    <source>
        <strain evidence="3">7R015</strain>
    </source>
</reference>
<feature type="compositionally biased region" description="Low complexity" evidence="1">
    <location>
        <begin position="126"/>
        <end position="145"/>
    </location>
</feature>
<evidence type="ECO:0000313" key="4">
    <source>
        <dbReference type="Proteomes" id="UP001165269"/>
    </source>
</evidence>
<organism evidence="3 4">
    <name type="scientific">Streptomyces cylindrosporus</name>
    <dbReference type="NCBI Taxonomy" id="2927583"/>
    <lineage>
        <taxon>Bacteria</taxon>
        <taxon>Bacillati</taxon>
        <taxon>Actinomycetota</taxon>
        <taxon>Actinomycetes</taxon>
        <taxon>Kitasatosporales</taxon>
        <taxon>Streptomycetaceae</taxon>
        <taxon>Streptomyces</taxon>
    </lineage>
</organism>
<keyword evidence="4" id="KW-1185">Reference proteome</keyword>
<dbReference type="Proteomes" id="UP001165269">
    <property type="component" value="Unassembled WGS sequence"/>
</dbReference>
<evidence type="ECO:0008006" key="5">
    <source>
        <dbReference type="Google" id="ProtNLM"/>
    </source>
</evidence>
<keyword evidence="2" id="KW-0812">Transmembrane</keyword>
<protein>
    <recommendedName>
        <fullName evidence="5">DUF5667 domain-containing protein</fullName>
    </recommendedName>
</protein>
<dbReference type="RefSeq" id="WP_242759009.1">
    <property type="nucleotide sequence ID" value="NZ_JALDAY010000001.1"/>
</dbReference>
<keyword evidence="2" id="KW-1133">Transmembrane helix</keyword>
<feature type="region of interest" description="Disordered" evidence="1">
    <location>
        <begin position="125"/>
        <end position="145"/>
    </location>
</feature>
<name>A0ABS9XXA5_9ACTN</name>